<feature type="non-terminal residue" evidence="1">
    <location>
        <position position="1"/>
    </location>
</feature>
<protein>
    <recommendedName>
        <fullName evidence="2">Large polyvalent protein associated domain-containing protein</fullName>
    </recommendedName>
</protein>
<comment type="caution">
    <text evidence="1">The sequence shown here is derived from an EMBL/GenBank/DDBJ whole genome shotgun (WGS) entry which is preliminary data.</text>
</comment>
<name>A0A0F9B3G0_9ZZZZ</name>
<proteinExistence type="predicted"/>
<dbReference type="EMBL" id="LAZR01054187">
    <property type="protein sequence ID" value="KKK79091.1"/>
    <property type="molecule type" value="Genomic_DNA"/>
</dbReference>
<evidence type="ECO:0008006" key="2">
    <source>
        <dbReference type="Google" id="ProtNLM"/>
    </source>
</evidence>
<dbReference type="AlphaFoldDB" id="A0A0F9B3G0"/>
<organism evidence="1">
    <name type="scientific">marine sediment metagenome</name>
    <dbReference type="NCBI Taxonomy" id="412755"/>
    <lineage>
        <taxon>unclassified sequences</taxon>
        <taxon>metagenomes</taxon>
        <taxon>ecological metagenomes</taxon>
    </lineage>
</organism>
<gene>
    <name evidence="1" type="ORF">LCGC14_2836990</name>
</gene>
<reference evidence="1" key="1">
    <citation type="journal article" date="2015" name="Nature">
        <title>Complex archaea that bridge the gap between prokaryotes and eukaryotes.</title>
        <authorList>
            <person name="Spang A."/>
            <person name="Saw J.H."/>
            <person name="Jorgensen S.L."/>
            <person name="Zaremba-Niedzwiedzka K."/>
            <person name="Martijn J."/>
            <person name="Lind A.E."/>
            <person name="van Eijk R."/>
            <person name="Schleper C."/>
            <person name="Guy L."/>
            <person name="Ettema T.J."/>
        </authorList>
    </citation>
    <scope>NUCLEOTIDE SEQUENCE</scope>
</reference>
<evidence type="ECO:0000313" key="1">
    <source>
        <dbReference type="EMBL" id="KKK79091.1"/>
    </source>
</evidence>
<sequence length="301" mass="34068">LDAEKWLFDYSEVPRVIDWSRQSPLGAPFITFTYKALPVIAESIVTAPWRMGGILATLYWINKKAADQLGLSERQREEIEKVLPERMKGGFAGTPKFLMLPFRDKYGQVQYLDLTYILPWGDIGEAGGLGRDIVEKIPGLRSVAGLTRQVPGLGSPLVQTLAEIGLNKSSFTGREIYHPWESKAEISKKISLYLWRQDAPSLAPGGYGETRLRKAITQEPDYMGRTSSLPTAAASSLLGLKTTPIDPRVQRIYRHAEKQREIRDIEMQIGRVRRNRGLKGPEKAREIRRLRRLQLEIRRGG</sequence>
<accession>A0A0F9B3G0</accession>